<evidence type="ECO:0000256" key="6">
    <source>
        <dbReference type="SAM" id="MobiDB-lite"/>
    </source>
</evidence>
<evidence type="ECO:0000259" key="8">
    <source>
        <dbReference type="Pfam" id="PF02803"/>
    </source>
</evidence>
<dbReference type="RefSeq" id="WP_092530808.1">
    <property type="nucleotide sequence ID" value="NZ_FOWW01000004.1"/>
</dbReference>
<evidence type="ECO:0000259" key="7">
    <source>
        <dbReference type="Pfam" id="PF00108"/>
    </source>
</evidence>
<feature type="domain" description="Thiolase N-terminal" evidence="7">
    <location>
        <begin position="6"/>
        <end position="252"/>
    </location>
</feature>
<feature type="domain" description="Thiolase C-terminal" evidence="8">
    <location>
        <begin position="261"/>
        <end position="382"/>
    </location>
</feature>
<reference evidence="10" key="1">
    <citation type="submission" date="2016-10" db="EMBL/GenBank/DDBJ databases">
        <authorList>
            <person name="Varghese N."/>
            <person name="Submissions S."/>
        </authorList>
    </citation>
    <scope>NUCLEOTIDE SEQUENCE [LARGE SCALE GENOMIC DNA]</scope>
    <source>
        <strain evidence="10">CGMCC 4.5579</strain>
    </source>
</reference>
<dbReference type="PROSITE" id="PS00737">
    <property type="entry name" value="THIOLASE_2"/>
    <property type="match status" value="1"/>
</dbReference>
<evidence type="ECO:0000313" key="9">
    <source>
        <dbReference type="EMBL" id="SFQ09323.1"/>
    </source>
</evidence>
<dbReference type="Proteomes" id="UP000198727">
    <property type="component" value="Unassembled WGS sequence"/>
</dbReference>
<evidence type="ECO:0000313" key="10">
    <source>
        <dbReference type="Proteomes" id="UP000198727"/>
    </source>
</evidence>
<organism evidence="9 10">
    <name type="scientific">Amycolatopsis arida</name>
    <dbReference type="NCBI Taxonomy" id="587909"/>
    <lineage>
        <taxon>Bacteria</taxon>
        <taxon>Bacillati</taxon>
        <taxon>Actinomycetota</taxon>
        <taxon>Actinomycetes</taxon>
        <taxon>Pseudonocardiales</taxon>
        <taxon>Pseudonocardiaceae</taxon>
        <taxon>Amycolatopsis</taxon>
    </lineage>
</organism>
<dbReference type="EMBL" id="FOWW01000004">
    <property type="protein sequence ID" value="SFQ09323.1"/>
    <property type="molecule type" value="Genomic_DNA"/>
</dbReference>
<dbReference type="PIRSF" id="PIRSF000429">
    <property type="entry name" value="Ac-CoA_Ac_transf"/>
    <property type="match status" value="1"/>
</dbReference>
<feature type="active site" description="Acyl-thioester intermediate" evidence="4">
    <location>
        <position position="89"/>
    </location>
</feature>
<dbReference type="OrthoDB" id="9764638at2"/>
<dbReference type="STRING" id="587909.SAMN05421810_104463"/>
<dbReference type="AlphaFoldDB" id="A0A1I5VPH2"/>
<sequence>MAEAYLLDAVRTPVGRRGGALGEVHPADLAGHVITAVLERTGVDPDLVDDVILGCVDTLGPQAGNIARTAWLAAGLPDHVPGVTVDRQCGSSQQAVHFAAQAVLSGTADAVLAGGVQNMTAIPISAAMLAGREYGFPDPFTGSVGWRERYGTEEISQFRGAEMIAEHWDLSREAMEAYAYRSHRRALAAIDEGRFAAEIVPVGELARDEGPRRDTSPEKMAALPPLSPGSRLTAAVASQISDGASAALLASERFVAEHGLTPRARIHHLSVRAADPVWMLTGPIPATAHALRRTGLGVADIDLFEVNEAFASVVLAWLEETDADPERVNVNGGGIALGHPIGATGTKLLATLLHELERRGGRYGLQTMCEGGGTANVTIIERLG</sequence>
<dbReference type="InterPro" id="IPR002155">
    <property type="entry name" value="Thiolase"/>
</dbReference>
<evidence type="ECO:0000256" key="2">
    <source>
        <dbReference type="ARBA" id="ARBA00022679"/>
    </source>
</evidence>
<dbReference type="NCBIfam" id="TIGR01930">
    <property type="entry name" value="AcCoA-C-Actrans"/>
    <property type="match status" value="1"/>
</dbReference>
<keyword evidence="3 5" id="KW-0012">Acyltransferase</keyword>
<name>A0A1I5VPH2_9PSEU</name>
<dbReference type="InterPro" id="IPR020613">
    <property type="entry name" value="Thiolase_CS"/>
</dbReference>
<feature type="region of interest" description="Disordered" evidence="6">
    <location>
        <begin position="207"/>
        <end position="227"/>
    </location>
</feature>
<gene>
    <name evidence="9" type="ORF">SAMN05421810_104463</name>
</gene>
<dbReference type="PANTHER" id="PTHR43365:SF1">
    <property type="entry name" value="ACETYL-COA C-ACYLTRANSFERASE"/>
    <property type="match status" value="1"/>
</dbReference>
<dbReference type="InterPro" id="IPR016039">
    <property type="entry name" value="Thiolase-like"/>
</dbReference>
<evidence type="ECO:0000256" key="4">
    <source>
        <dbReference type="PIRSR" id="PIRSR000429-1"/>
    </source>
</evidence>
<dbReference type="GO" id="GO:0016747">
    <property type="term" value="F:acyltransferase activity, transferring groups other than amino-acyl groups"/>
    <property type="evidence" value="ECO:0007669"/>
    <property type="project" value="InterPro"/>
</dbReference>
<feature type="active site" description="Proton acceptor" evidence="4">
    <location>
        <position position="369"/>
    </location>
</feature>
<keyword evidence="10" id="KW-1185">Reference proteome</keyword>
<comment type="similarity">
    <text evidence="1 5">Belongs to the thiolase-like superfamily. Thiolase family.</text>
</comment>
<dbReference type="Pfam" id="PF00108">
    <property type="entry name" value="Thiolase_N"/>
    <property type="match status" value="1"/>
</dbReference>
<dbReference type="Gene3D" id="3.40.47.10">
    <property type="match status" value="2"/>
</dbReference>
<dbReference type="Pfam" id="PF02803">
    <property type="entry name" value="Thiolase_C"/>
    <property type="match status" value="1"/>
</dbReference>
<protein>
    <submittedName>
        <fullName evidence="9">Acetyl-CoA C-acetyltransferase</fullName>
    </submittedName>
</protein>
<evidence type="ECO:0000256" key="5">
    <source>
        <dbReference type="RuleBase" id="RU003557"/>
    </source>
</evidence>
<dbReference type="SUPFAM" id="SSF53901">
    <property type="entry name" value="Thiolase-like"/>
    <property type="match status" value="2"/>
</dbReference>
<accession>A0A1I5VPH2</accession>
<evidence type="ECO:0000256" key="1">
    <source>
        <dbReference type="ARBA" id="ARBA00010982"/>
    </source>
</evidence>
<dbReference type="CDD" id="cd00751">
    <property type="entry name" value="thiolase"/>
    <property type="match status" value="1"/>
</dbReference>
<dbReference type="NCBIfam" id="NF005865">
    <property type="entry name" value="PRK07801.1"/>
    <property type="match status" value="1"/>
</dbReference>
<dbReference type="InterPro" id="IPR020616">
    <property type="entry name" value="Thiolase_N"/>
</dbReference>
<proteinExistence type="inferred from homology"/>
<dbReference type="PANTHER" id="PTHR43365">
    <property type="entry name" value="BLR7806 PROTEIN"/>
    <property type="match status" value="1"/>
</dbReference>
<keyword evidence="2 5" id="KW-0808">Transferase</keyword>
<evidence type="ECO:0000256" key="3">
    <source>
        <dbReference type="ARBA" id="ARBA00023315"/>
    </source>
</evidence>
<feature type="active site" description="Proton acceptor" evidence="4">
    <location>
        <position position="339"/>
    </location>
</feature>
<feature type="compositionally biased region" description="Basic and acidic residues" evidence="6">
    <location>
        <begin position="207"/>
        <end position="217"/>
    </location>
</feature>
<dbReference type="InterPro" id="IPR020617">
    <property type="entry name" value="Thiolase_C"/>
</dbReference>